<sequence length="78" mass="8387">MRKMPHRPISLDQPRRRSGDVLRARGASSAIGCAKAGVLSAQSGAGPSVSTEDEAICSTKSVAREFHQKSKIHTTRKK</sequence>
<organism evidence="2 3">
    <name type="scientific">Fukomys damarensis</name>
    <name type="common">Damaraland mole rat</name>
    <name type="synonym">Cryptomys damarensis</name>
    <dbReference type="NCBI Taxonomy" id="885580"/>
    <lineage>
        <taxon>Eukaryota</taxon>
        <taxon>Metazoa</taxon>
        <taxon>Chordata</taxon>
        <taxon>Craniata</taxon>
        <taxon>Vertebrata</taxon>
        <taxon>Euteleostomi</taxon>
        <taxon>Mammalia</taxon>
        <taxon>Eutheria</taxon>
        <taxon>Euarchontoglires</taxon>
        <taxon>Glires</taxon>
        <taxon>Rodentia</taxon>
        <taxon>Hystricomorpha</taxon>
        <taxon>Bathyergidae</taxon>
        <taxon>Fukomys</taxon>
    </lineage>
</organism>
<evidence type="ECO:0000313" key="3">
    <source>
        <dbReference type="Proteomes" id="UP000028990"/>
    </source>
</evidence>
<feature type="region of interest" description="Disordered" evidence="1">
    <location>
        <begin position="1"/>
        <end position="22"/>
    </location>
</feature>
<keyword evidence="3" id="KW-1185">Reference proteome</keyword>
<dbReference type="EMBL" id="KN121850">
    <property type="protein sequence ID" value="KFO35269.1"/>
    <property type="molecule type" value="Genomic_DNA"/>
</dbReference>
<protein>
    <submittedName>
        <fullName evidence="2">Uncharacterized protein</fullName>
    </submittedName>
</protein>
<dbReference type="AlphaFoldDB" id="A0A091DT15"/>
<name>A0A091DT15_FUKDA</name>
<gene>
    <name evidence="2" type="ORF">H920_03404</name>
</gene>
<proteinExistence type="predicted"/>
<evidence type="ECO:0000313" key="2">
    <source>
        <dbReference type="EMBL" id="KFO35269.1"/>
    </source>
</evidence>
<feature type="compositionally biased region" description="Basic and acidic residues" evidence="1">
    <location>
        <begin position="13"/>
        <end position="22"/>
    </location>
</feature>
<evidence type="ECO:0000256" key="1">
    <source>
        <dbReference type="SAM" id="MobiDB-lite"/>
    </source>
</evidence>
<dbReference type="Proteomes" id="UP000028990">
    <property type="component" value="Unassembled WGS sequence"/>
</dbReference>
<accession>A0A091DT15</accession>
<reference evidence="2 3" key="1">
    <citation type="submission" date="2013-11" db="EMBL/GenBank/DDBJ databases">
        <title>The Damaraland mole rat (Fukomys damarensis) genome and evolution of African mole rats.</title>
        <authorList>
            <person name="Gladyshev V.N."/>
            <person name="Fang X."/>
        </authorList>
    </citation>
    <scope>NUCLEOTIDE SEQUENCE [LARGE SCALE GENOMIC DNA]</scope>
    <source>
        <tissue evidence="2">Liver</tissue>
    </source>
</reference>